<accession>A0A4Q1BJY6</accession>
<keyword evidence="3" id="KW-1185">Reference proteome</keyword>
<name>A0A4Q1BJY6_TREME</name>
<feature type="compositionally biased region" description="Basic and acidic residues" evidence="1">
    <location>
        <begin position="579"/>
        <end position="629"/>
    </location>
</feature>
<feature type="compositionally biased region" description="Low complexity" evidence="1">
    <location>
        <begin position="23"/>
        <end position="35"/>
    </location>
</feature>
<feature type="compositionally biased region" description="Basic and acidic residues" evidence="1">
    <location>
        <begin position="694"/>
        <end position="720"/>
    </location>
</feature>
<feature type="region of interest" description="Disordered" evidence="1">
    <location>
        <begin position="388"/>
        <end position="413"/>
    </location>
</feature>
<evidence type="ECO:0000256" key="1">
    <source>
        <dbReference type="SAM" id="MobiDB-lite"/>
    </source>
</evidence>
<sequence>MDSISFKVKAESLIQDETELEFSSSSVRPSSTQSSLNTQNVPTALPGSDSHIGSKRNQGTRIEVVDTRQRIPTIEEPEGSTSSFSNPYKRPYPDSSTSYPLTTNTNPVQNSYKSTASLPSIEMHAACNSPSVKLEPRSGLPRKQMVSNPALLPLKSNPTSETHLLEMKSYSTHLSESPIHERNNRIDPIDYSRESKRTKRAKTLFGLGSQSEPILVDELDDTSHSWNVSNVNNVNEELRDKVDDIPTFVKIERNDSLKELEKGKTKEVFDVEMLDYTLNLKELNIRHSSVKSFGEVVRIEDEEESIALGLTPFPDISILSSSSGIQPSSINHKQTYIPNNNKLSSKHLTKSNPTPIQNIQQPGSAHKPGSVLAIHQVGNPNNLKSVNNTKNNNKTQTTENVNTSNGTNSIKRWPIPTPSPIEWKHLPTNYRRVVRNFRLREIGRDAFKEEAGIWLVGPAEWAEMWLRRKGKIGSENREGRKEHLERVKEKMKRRKRVLARRKARKEEKEARRSGGVGGAGEAGSSGKYQRVSESGRGDKGGGVVKKDKDGGDETSESEWERESDSDWDGESSGESESTVEERTRKNKKETRATKRNREISSVKKEHGTSVKKEQGTSVKEEQDLRHSEEAQEIIQVENYEDYAARMIVRAGRRALRREAEEGRIIRGEPKRRKGKKNKKGKKRKKGKKSSWNVKLEKEVKKEKGVNVKKEQKVKVKQEPH</sequence>
<feature type="region of interest" description="Disordered" evidence="1">
    <location>
        <begin position="476"/>
        <end position="629"/>
    </location>
</feature>
<feature type="compositionally biased region" description="Low complexity" evidence="1">
    <location>
        <begin position="388"/>
        <end position="403"/>
    </location>
</feature>
<dbReference type="Proteomes" id="UP000289152">
    <property type="component" value="Unassembled WGS sequence"/>
</dbReference>
<proteinExistence type="predicted"/>
<feature type="region of interest" description="Disordered" evidence="1">
    <location>
        <begin position="655"/>
        <end position="720"/>
    </location>
</feature>
<feature type="compositionally biased region" description="Basic and acidic residues" evidence="1">
    <location>
        <begin position="656"/>
        <end position="668"/>
    </location>
</feature>
<feature type="compositionally biased region" description="Polar residues" evidence="1">
    <location>
        <begin position="94"/>
        <end position="113"/>
    </location>
</feature>
<dbReference type="EMBL" id="SDIL01000057">
    <property type="protein sequence ID" value="RXK37902.1"/>
    <property type="molecule type" value="Genomic_DNA"/>
</dbReference>
<dbReference type="AlphaFoldDB" id="A0A4Q1BJY6"/>
<feature type="region of interest" description="Disordered" evidence="1">
    <location>
        <begin position="15"/>
        <end position="113"/>
    </location>
</feature>
<evidence type="ECO:0000313" key="3">
    <source>
        <dbReference type="Proteomes" id="UP000289152"/>
    </source>
</evidence>
<organism evidence="2 3">
    <name type="scientific">Tremella mesenterica</name>
    <name type="common">Jelly fungus</name>
    <dbReference type="NCBI Taxonomy" id="5217"/>
    <lineage>
        <taxon>Eukaryota</taxon>
        <taxon>Fungi</taxon>
        <taxon>Dikarya</taxon>
        <taxon>Basidiomycota</taxon>
        <taxon>Agaricomycotina</taxon>
        <taxon>Tremellomycetes</taxon>
        <taxon>Tremellales</taxon>
        <taxon>Tremellaceae</taxon>
        <taxon>Tremella</taxon>
    </lineage>
</organism>
<comment type="caution">
    <text evidence="2">The sequence shown here is derived from an EMBL/GenBank/DDBJ whole genome shotgun (WGS) entry which is preliminary data.</text>
</comment>
<feature type="compositionally biased region" description="Gly residues" evidence="1">
    <location>
        <begin position="514"/>
        <end position="523"/>
    </location>
</feature>
<feature type="compositionally biased region" description="Basic residues" evidence="1">
    <location>
        <begin position="489"/>
        <end position="503"/>
    </location>
</feature>
<protein>
    <submittedName>
        <fullName evidence="2">Uncharacterized protein</fullName>
    </submittedName>
</protein>
<feature type="compositionally biased region" description="Basic and acidic residues" evidence="1">
    <location>
        <begin position="533"/>
        <end position="551"/>
    </location>
</feature>
<evidence type="ECO:0000313" key="2">
    <source>
        <dbReference type="EMBL" id="RXK37902.1"/>
    </source>
</evidence>
<feature type="compositionally biased region" description="Basic residues" evidence="1">
    <location>
        <begin position="669"/>
        <end position="688"/>
    </location>
</feature>
<gene>
    <name evidence="2" type="ORF">M231_04791</name>
</gene>
<dbReference type="InParanoid" id="A0A4Q1BJY6"/>
<reference evidence="2 3" key="1">
    <citation type="submission" date="2016-06" db="EMBL/GenBank/DDBJ databases">
        <title>Evolution of pathogenesis and genome organization in the Tremellales.</title>
        <authorList>
            <person name="Cuomo C."/>
            <person name="Litvintseva A."/>
            <person name="Heitman J."/>
            <person name="Chen Y."/>
            <person name="Sun S."/>
            <person name="Springer D."/>
            <person name="Dromer F."/>
            <person name="Young S."/>
            <person name="Zeng Q."/>
            <person name="Chapman S."/>
            <person name="Gujja S."/>
            <person name="Saif S."/>
            <person name="Birren B."/>
        </authorList>
    </citation>
    <scope>NUCLEOTIDE SEQUENCE [LARGE SCALE GENOMIC DNA]</scope>
    <source>
        <strain evidence="2 3">ATCC 28783</strain>
    </source>
</reference>
<feature type="compositionally biased region" description="Basic and acidic residues" evidence="1">
    <location>
        <begin position="476"/>
        <end position="488"/>
    </location>
</feature>